<dbReference type="SMART" id="SM00422">
    <property type="entry name" value="HTH_MERR"/>
    <property type="match status" value="1"/>
</dbReference>
<dbReference type="Pfam" id="PF00376">
    <property type="entry name" value="MerR"/>
    <property type="match status" value="1"/>
</dbReference>
<protein>
    <submittedName>
        <fullName evidence="5">MerR family transcriptional regulator</fullName>
    </submittedName>
</protein>
<dbReference type="PROSITE" id="PS50937">
    <property type="entry name" value="HTH_MERR_2"/>
    <property type="match status" value="1"/>
</dbReference>
<dbReference type="EMBL" id="ARXR01000004">
    <property type="protein sequence ID" value="MBF5052191.1"/>
    <property type="molecule type" value="Genomic_DNA"/>
</dbReference>
<keyword evidence="2" id="KW-0238">DNA-binding</keyword>
<sequence length="140" mass="15126">MDISEVVRRSGLPASTLRFYEQKGLIASVGRRGLHRVFAAGVLEQLSLIALGRAAGFSLNEIAAMFGADGRPRIERQRLLEKADELDQSIKQLTAMRDGLRHAAACSAPSHLECPKFRRLMGLAGAGVIGERRNGASGKK</sequence>
<evidence type="ECO:0000256" key="2">
    <source>
        <dbReference type="ARBA" id="ARBA00023125"/>
    </source>
</evidence>
<organism evidence="5 6">
    <name type="scientific">Alloalcanivorax venustensis ISO4</name>
    <dbReference type="NCBI Taxonomy" id="1177184"/>
    <lineage>
        <taxon>Bacteria</taxon>
        <taxon>Pseudomonadati</taxon>
        <taxon>Pseudomonadota</taxon>
        <taxon>Gammaproteobacteria</taxon>
        <taxon>Oceanospirillales</taxon>
        <taxon>Alcanivoracaceae</taxon>
        <taxon>Alloalcanivorax</taxon>
    </lineage>
</organism>
<dbReference type="RefSeq" id="WP_194855245.1">
    <property type="nucleotide sequence ID" value="NZ_ARXR01000004.1"/>
</dbReference>
<dbReference type="InterPro" id="IPR009061">
    <property type="entry name" value="DNA-bd_dom_put_sf"/>
</dbReference>
<dbReference type="InterPro" id="IPR015358">
    <property type="entry name" value="Tscrpt_reg_MerR_DNA-bd"/>
</dbReference>
<dbReference type="InterPro" id="IPR000551">
    <property type="entry name" value="MerR-type_HTH_dom"/>
</dbReference>
<accession>A0ABS0AFC2</accession>
<dbReference type="InterPro" id="IPR047057">
    <property type="entry name" value="MerR_fam"/>
</dbReference>
<feature type="domain" description="HTH merR-type" evidence="4">
    <location>
        <begin position="1"/>
        <end position="68"/>
    </location>
</feature>
<dbReference type="Gene3D" id="1.10.1660.10">
    <property type="match status" value="1"/>
</dbReference>
<keyword evidence="1" id="KW-0805">Transcription regulation</keyword>
<dbReference type="Proteomes" id="UP000644441">
    <property type="component" value="Unassembled WGS sequence"/>
</dbReference>
<evidence type="ECO:0000256" key="3">
    <source>
        <dbReference type="ARBA" id="ARBA00023163"/>
    </source>
</evidence>
<dbReference type="CDD" id="cd04781">
    <property type="entry name" value="HTH_MerR-like_sg6"/>
    <property type="match status" value="1"/>
</dbReference>
<name>A0ABS0AFC2_9GAMM</name>
<reference evidence="5 6" key="1">
    <citation type="submission" date="2012-09" db="EMBL/GenBank/DDBJ databases">
        <title>Genome Sequence of alkane-degrading Bacterium Alcanivorax venustensis ISO4.</title>
        <authorList>
            <person name="Lai Q."/>
            <person name="Shao Z."/>
        </authorList>
    </citation>
    <scope>NUCLEOTIDE SEQUENCE [LARGE SCALE GENOMIC DNA]</scope>
    <source>
        <strain evidence="5 6">ISO4</strain>
    </source>
</reference>
<proteinExistence type="predicted"/>
<gene>
    <name evidence="5" type="ORF">ISO4_00793</name>
</gene>
<dbReference type="PANTHER" id="PTHR30204">
    <property type="entry name" value="REDOX-CYCLING DRUG-SENSING TRANSCRIPTIONAL ACTIVATOR SOXR"/>
    <property type="match status" value="1"/>
</dbReference>
<evidence type="ECO:0000256" key="1">
    <source>
        <dbReference type="ARBA" id="ARBA00023015"/>
    </source>
</evidence>
<keyword evidence="6" id="KW-1185">Reference proteome</keyword>
<dbReference type="Pfam" id="PF09278">
    <property type="entry name" value="MerR-DNA-bind"/>
    <property type="match status" value="1"/>
</dbReference>
<dbReference type="PANTHER" id="PTHR30204:SF97">
    <property type="entry name" value="MERR FAMILY REGULATORY PROTEIN"/>
    <property type="match status" value="1"/>
</dbReference>
<comment type="caution">
    <text evidence="5">The sequence shown here is derived from an EMBL/GenBank/DDBJ whole genome shotgun (WGS) entry which is preliminary data.</text>
</comment>
<evidence type="ECO:0000313" key="6">
    <source>
        <dbReference type="Proteomes" id="UP000644441"/>
    </source>
</evidence>
<keyword evidence="3" id="KW-0804">Transcription</keyword>
<evidence type="ECO:0000313" key="5">
    <source>
        <dbReference type="EMBL" id="MBF5052191.1"/>
    </source>
</evidence>
<evidence type="ECO:0000259" key="4">
    <source>
        <dbReference type="PROSITE" id="PS50937"/>
    </source>
</evidence>
<dbReference type="SUPFAM" id="SSF46955">
    <property type="entry name" value="Putative DNA-binding domain"/>
    <property type="match status" value="1"/>
</dbReference>